<dbReference type="PROSITE" id="PS50888">
    <property type="entry name" value="BHLH"/>
    <property type="match status" value="1"/>
</dbReference>
<dbReference type="PANTHER" id="PTHR15741:SF27">
    <property type="entry name" value="TRANSCRIPTION FACTOR AP-4"/>
    <property type="match status" value="1"/>
</dbReference>
<keyword evidence="3 8" id="KW-0238">DNA-binding</keyword>
<organism evidence="8 9">
    <name type="scientific">Glarea lozoyensis (strain ATCC 20868 / MF5171)</name>
    <dbReference type="NCBI Taxonomy" id="1116229"/>
    <lineage>
        <taxon>Eukaryota</taxon>
        <taxon>Fungi</taxon>
        <taxon>Dikarya</taxon>
        <taxon>Ascomycota</taxon>
        <taxon>Pezizomycotina</taxon>
        <taxon>Leotiomycetes</taxon>
        <taxon>Helotiales</taxon>
        <taxon>Helotiaceae</taxon>
        <taxon>Glarea</taxon>
    </lineage>
</organism>
<dbReference type="CDD" id="cd11404">
    <property type="entry name" value="bHLHzip_Mlx_like"/>
    <property type="match status" value="1"/>
</dbReference>
<evidence type="ECO:0000256" key="1">
    <source>
        <dbReference type="ARBA" id="ARBA00004123"/>
    </source>
</evidence>
<evidence type="ECO:0000259" key="7">
    <source>
        <dbReference type="PROSITE" id="PS50888"/>
    </source>
</evidence>
<dbReference type="InterPro" id="IPR011598">
    <property type="entry name" value="bHLH_dom"/>
</dbReference>
<dbReference type="OrthoDB" id="5778525at2759"/>
<dbReference type="Gene3D" id="4.10.280.10">
    <property type="entry name" value="Helix-loop-helix DNA-binding domain"/>
    <property type="match status" value="1"/>
</dbReference>
<evidence type="ECO:0000256" key="6">
    <source>
        <dbReference type="SAM" id="MobiDB-lite"/>
    </source>
</evidence>
<dbReference type="SUPFAM" id="SSF47459">
    <property type="entry name" value="HLH, helix-loop-helix DNA-binding domain"/>
    <property type="match status" value="1"/>
</dbReference>
<accession>S3DCC7</accession>
<evidence type="ECO:0000256" key="3">
    <source>
        <dbReference type="ARBA" id="ARBA00023125"/>
    </source>
</evidence>
<dbReference type="PANTHER" id="PTHR15741">
    <property type="entry name" value="BASIC HELIX-LOOP-HELIX ZIP TRANSCRIPTION FACTOR"/>
    <property type="match status" value="1"/>
</dbReference>
<dbReference type="eggNOG" id="ENOG502S8TF">
    <property type="taxonomic scope" value="Eukaryota"/>
</dbReference>
<evidence type="ECO:0000256" key="4">
    <source>
        <dbReference type="ARBA" id="ARBA00023163"/>
    </source>
</evidence>
<evidence type="ECO:0000256" key="5">
    <source>
        <dbReference type="ARBA" id="ARBA00023242"/>
    </source>
</evidence>
<evidence type="ECO:0000313" key="9">
    <source>
        <dbReference type="Proteomes" id="UP000016922"/>
    </source>
</evidence>
<dbReference type="AlphaFoldDB" id="S3DCC7"/>
<keyword evidence="4" id="KW-0804">Transcription</keyword>
<keyword evidence="2" id="KW-0805">Transcription regulation</keyword>
<dbReference type="EMBL" id="KE145354">
    <property type="protein sequence ID" value="EPE35370.1"/>
    <property type="molecule type" value="Genomic_DNA"/>
</dbReference>
<keyword evidence="5" id="KW-0539">Nucleus</keyword>
<dbReference type="GO" id="GO:0046983">
    <property type="term" value="F:protein dimerization activity"/>
    <property type="evidence" value="ECO:0007669"/>
    <property type="project" value="InterPro"/>
</dbReference>
<protein>
    <submittedName>
        <fullName evidence="8">HLH, helix-loop-helix DNA-binding protein</fullName>
    </submittedName>
</protein>
<evidence type="ECO:0000313" key="8">
    <source>
        <dbReference type="EMBL" id="EPE35370.1"/>
    </source>
</evidence>
<dbReference type="InterPro" id="IPR052207">
    <property type="entry name" value="Max-like/E-box_TFs"/>
</dbReference>
<dbReference type="RefSeq" id="XP_008077449.1">
    <property type="nucleotide sequence ID" value="XM_008079258.1"/>
</dbReference>
<dbReference type="HOGENOM" id="CLU_034677_0_0_1"/>
<name>S3DCC7_GLAL2</name>
<evidence type="ECO:0000256" key="2">
    <source>
        <dbReference type="ARBA" id="ARBA00023015"/>
    </source>
</evidence>
<feature type="domain" description="BHLH" evidence="7">
    <location>
        <begin position="367"/>
        <end position="418"/>
    </location>
</feature>
<dbReference type="KEGG" id="glz:GLAREA_11069"/>
<comment type="subcellular location">
    <subcellularLocation>
        <location evidence="1">Nucleus</location>
    </subcellularLocation>
</comment>
<feature type="compositionally biased region" description="Low complexity" evidence="6">
    <location>
        <begin position="348"/>
        <end position="357"/>
    </location>
</feature>
<feature type="compositionally biased region" description="Basic and acidic residues" evidence="6">
    <location>
        <begin position="331"/>
        <end position="341"/>
    </location>
</feature>
<keyword evidence="9" id="KW-1185">Reference proteome</keyword>
<gene>
    <name evidence="8" type="ORF">GLAREA_11069</name>
</gene>
<dbReference type="Proteomes" id="UP000016922">
    <property type="component" value="Unassembled WGS sequence"/>
</dbReference>
<dbReference type="SMART" id="SM00353">
    <property type="entry name" value="HLH"/>
    <property type="match status" value="1"/>
</dbReference>
<dbReference type="STRING" id="1116229.S3DCC7"/>
<dbReference type="GeneID" id="19470111"/>
<dbReference type="InterPro" id="IPR036638">
    <property type="entry name" value="HLH_DNA-bd_sf"/>
</dbReference>
<dbReference type="Pfam" id="PF00010">
    <property type="entry name" value="HLH"/>
    <property type="match status" value="1"/>
</dbReference>
<proteinExistence type="predicted"/>
<reference evidence="8 9" key="1">
    <citation type="journal article" date="2013" name="BMC Genomics">
        <title>Genomics-driven discovery of the pneumocandin biosynthetic gene cluster in the fungus Glarea lozoyensis.</title>
        <authorList>
            <person name="Chen L."/>
            <person name="Yue Q."/>
            <person name="Zhang X."/>
            <person name="Xiang M."/>
            <person name="Wang C."/>
            <person name="Li S."/>
            <person name="Che Y."/>
            <person name="Ortiz-Lopez F.J."/>
            <person name="Bills G.F."/>
            <person name="Liu X."/>
            <person name="An Z."/>
        </authorList>
    </citation>
    <scope>NUCLEOTIDE SEQUENCE [LARGE SCALE GENOMIC DNA]</scope>
    <source>
        <strain evidence="9">ATCC 20868 / MF5171</strain>
    </source>
</reference>
<feature type="region of interest" description="Disordered" evidence="6">
    <location>
        <begin position="139"/>
        <end position="190"/>
    </location>
</feature>
<dbReference type="GO" id="GO:0000978">
    <property type="term" value="F:RNA polymerase II cis-regulatory region sequence-specific DNA binding"/>
    <property type="evidence" value="ECO:0007669"/>
    <property type="project" value="TreeGrafter"/>
</dbReference>
<dbReference type="GO" id="GO:0000981">
    <property type="term" value="F:DNA-binding transcription factor activity, RNA polymerase II-specific"/>
    <property type="evidence" value="ECO:0007669"/>
    <property type="project" value="TreeGrafter"/>
</dbReference>
<dbReference type="OMA" id="DDNESNM"/>
<feature type="compositionally biased region" description="Basic and acidic residues" evidence="6">
    <location>
        <begin position="358"/>
        <end position="377"/>
    </location>
</feature>
<sequence length="435" mass="47632">MGSSKPPNLEMPFGYNFDASSTFPFPSPTAPAPGPSLLDDNESKFLDSFFDGVSSDQFDYNLFTNAPGEAEAGFGWDELPPTFMGTTSSFGQQPQMGAQDVPHMTFNGIPSQLHSESTGIPPSTSADVLEAATLLQNGSAGRSHSVADGSMYHTPNMSLYPTNGHMRPQSMSQLSAPQPYGGNHQSQSSDDFMRDTYFSSMVFGNPTETTLRQRNVNQKLDIRWGSDASFGTPQGFMAPGSQHTDAEVERSQINTLETAFKLESDGPHADTSHPTSPISAFRPPRTEKSNTQPDSEPSSSPRPKKRRKSKFQDEDDDTLLPGFRKRKPPKKDKEPADAESGHKRRKSTAASVAAAAKASRENLTEDQKRENHIRSEQKRRTLIREGFEDLGELVPGLRGGGFSKSAVLVMAADWLEDLVGGNEVLRREVERLEGR</sequence>
<dbReference type="GO" id="GO:0005634">
    <property type="term" value="C:nucleus"/>
    <property type="evidence" value="ECO:0007669"/>
    <property type="project" value="UniProtKB-SubCell"/>
</dbReference>
<feature type="region of interest" description="Disordered" evidence="6">
    <location>
        <begin position="264"/>
        <end position="377"/>
    </location>
</feature>